<sequence length="91" mass="10862">MKQENNEVTLLQSKVAEMEQTINLLQHQVTHQEVWLDGSEIKIKFKISDSTLYRYRKNHIIPYTKLGGRYLYPKSFFTKSLFKKIHNSDLM</sequence>
<dbReference type="InterPro" id="IPR041657">
    <property type="entry name" value="HTH_17"/>
</dbReference>
<organism evidence="3 4">
    <name type="scientific">Flavobacterium celericrescens</name>
    <dbReference type="NCBI Taxonomy" id="2709780"/>
    <lineage>
        <taxon>Bacteria</taxon>
        <taxon>Pseudomonadati</taxon>
        <taxon>Bacteroidota</taxon>
        <taxon>Flavobacteriia</taxon>
        <taxon>Flavobacteriales</taxon>
        <taxon>Flavobacteriaceae</taxon>
        <taxon>Flavobacterium</taxon>
    </lineage>
</organism>
<evidence type="ECO:0000313" key="4">
    <source>
        <dbReference type="Proteomes" id="UP000761423"/>
    </source>
</evidence>
<evidence type="ECO:0000313" key="3">
    <source>
        <dbReference type="EMBL" id="NHM04094.1"/>
    </source>
</evidence>
<comment type="caution">
    <text evidence="3">The sequence shown here is derived from an EMBL/GenBank/DDBJ whole genome shotgun (WGS) entry which is preliminary data.</text>
</comment>
<dbReference type="InterPro" id="IPR009061">
    <property type="entry name" value="DNA-bd_dom_put_sf"/>
</dbReference>
<dbReference type="SUPFAM" id="SSF46955">
    <property type="entry name" value="Putative DNA-binding domain"/>
    <property type="match status" value="1"/>
</dbReference>
<dbReference type="Pfam" id="PF12728">
    <property type="entry name" value="HTH_17"/>
    <property type="match status" value="1"/>
</dbReference>
<gene>
    <name evidence="3" type="ORF">G4L40_05175</name>
</gene>
<protein>
    <submittedName>
        <fullName evidence="3">Helix-turn-helix domain-containing protein</fullName>
    </submittedName>
</protein>
<accession>A0ABX0IE00</accession>
<dbReference type="Proteomes" id="UP000761423">
    <property type="component" value="Unassembled WGS sequence"/>
</dbReference>
<name>A0ABX0IE00_9FLAO</name>
<dbReference type="PANTHER" id="PTHR34585:SF22">
    <property type="entry name" value="HELIX-TURN-HELIX DOMAIN-CONTAINING PROTEIN"/>
    <property type="match status" value="1"/>
</dbReference>
<reference evidence="3 4" key="1">
    <citation type="submission" date="2020-02" db="EMBL/GenBank/DDBJ databases">
        <authorList>
            <person name="Chen W.-M."/>
        </authorList>
    </citation>
    <scope>NUCLEOTIDE SEQUENCE [LARGE SCALE GENOMIC DNA]</scope>
    <source>
        <strain evidence="3 4">TWA-26</strain>
    </source>
</reference>
<keyword evidence="4" id="KW-1185">Reference proteome</keyword>
<dbReference type="EMBL" id="JAAJBV010000003">
    <property type="protein sequence ID" value="NHM04094.1"/>
    <property type="molecule type" value="Genomic_DNA"/>
</dbReference>
<evidence type="ECO:0000256" key="1">
    <source>
        <dbReference type="SAM" id="Coils"/>
    </source>
</evidence>
<feature type="coiled-coil region" evidence="1">
    <location>
        <begin position="1"/>
        <end position="28"/>
    </location>
</feature>
<evidence type="ECO:0000259" key="2">
    <source>
        <dbReference type="Pfam" id="PF12728"/>
    </source>
</evidence>
<feature type="domain" description="Helix-turn-helix" evidence="2">
    <location>
        <begin position="45"/>
        <end position="75"/>
    </location>
</feature>
<dbReference type="RefSeq" id="WP_166236094.1">
    <property type="nucleotide sequence ID" value="NZ_JAAJBV010000003.1"/>
</dbReference>
<proteinExistence type="predicted"/>
<dbReference type="PANTHER" id="PTHR34585">
    <property type="match status" value="1"/>
</dbReference>
<keyword evidence="1" id="KW-0175">Coiled coil</keyword>